<comment type="similarity">
    <text evidence="2">Belongs to the zinc-containing alcohol dehydrogenase family.</text>
</comment>
<dbReference type="PANTHER" id="PTHR43350">
    <property type="entry name" value="NAD-DEPENDENT ALCOHOL DEHYDROGENASE"/>
    <property type="match status" value="1"/>
</dbReference>
<gene>
    <name evidence="7" type="ORF">S01H1_20792</name>
</gene>
<evidence type="ECO:0000313" key="7">
    <source>
        <dbReference type="EMBL" id="GAF89834.1"/>
    </source>
</evidence>
<keyword evidence="4" id="KW-0862">Zinc</keyword>
<keyword evidence="3" id="KW-0479">Metal-binding</keyword>
<dbReference type="Pfam" id="PF00107">
    <property type="entry name" value="ADH_zinc_N"/>
    <property type="match status" value="1"/>
</dbReference>
<dbReference type="GO" id="GO:0016491">
    <property type="term" value="F:oxidoreductase activity"/>
    <property type="evidence" value="ECO:0007669"/>
    <property type="project" value="UniProtKB-KW"/>
</dbReference>
<reference evidence="7" key="1">
    <citation type="journal article" date="2014" name="Front. Microbiol.">
        <title>High frequency of phylogenetically diverse reductive dehalogenase-homologous genes in deep subseafloor sedimentary metagenomes.</title>
        <authorList>
            <person name="Kawai M."/>
            <person name="Futagami T."/>
            <person name="Toyoda A."/>
            <person name="Takaki Y."/>
            <person name="Nishi S."/>
            <person name="Hori S."/>
            <person name="Arai W."/>
            <person name="Tsubouchi T."/>
            <person name="Morono Y."/>
            <person name="Uchiyama I."/>
            <person name="Ito T."/>
            <person name="Fujiyama A."/>
            <person name="Inagaki F."/>
            <person name="Takami H."/>
        </authorList>
    </citation>
    <scope>NUCLEOTIDE SEQUENCE</scope>
    <source>
        <strain evidence="7">Expedition CK06-06</strain>
    </source>
</reference>
<dbReference type="Gene3D" id="3.90.180.10">
    <property type="entry name" value="Medium-chain alcohol dehydrogenases, catalytic domain"/>
    <property type="match status" value="1"/>
</dbReference>
<accession>X0T9E8</accession>
<comment type="caution">
    <text evidence="7">The sequence shown here is derived from an EMBL/GenBank/DDBJ whole genome shotgun (WGS) entry which is preliminary data.</text>
</comment>
<dbReference type="PANTHER" id="PTHR43350:SF19">
    <property type="entry name" value="D-GULOSIDE 3-DEHYDROGENASE"/>
    <property type="match status" value="1"/>
</dbReference>
<evidence type="ECO:0000256" key="1">
    <source>
        <dbReference type="ARBA" id="ARBA00001947"/>
    </source>
</evidence>
<dbReference type="GO" id="GO:0046872">
    <property type="term" value="F:metal ion binding"/>
    <property type="evidence" value="ECO:0007669"/>
    <property type="project" value="UniProtKB-KW"/>
</dbReference>
<sequence length="268" mass="29174">EFALLEEAASVALGSIAMQGVRRSQVQLGEAVAVVGLGLLGQLTVQLLRVAGCEVIGFDLDPKRVELAKSLGLRHGYAVESVNVTTIIRNLTADHGVDATIITASAPGSDAIVQQSMEITRKKGRVVVVGDVGLGLQRSPFYQKEIDFLISSSYGPGRYDPTYEEQGLDYPFAYVRWTEGRNMALYLQLLARGEVNFRSLISAVYDVDQVEEAYTAIQSAQPRPLAVLLCYRDRVLEEKQLPRISLKPGNTIKGKINVALIGEGRIPA</sequence>
<dbReference type="SUPFAM" id="SSF51735">
    <property type="entry name" value="NAD(P)-binding Rossmann-fold domains"/>
    <property type="match status" value="1"/>
</dbReference>
<feature type="non-terminal residue" evidence="7">
    <location>
        <position position="1"/>
    </location>
</feature>
<proteinExistence type="inferred from homology"/>
<dbReference type="InterPro" id="IPR013149">
    <property type="entry name" value="ADH-like_C"/>
</dbReference>
<dbReference type="CDD" id="cd08255">
    <property type="entry name" value="2-desacetyl-2-hydroxyethyl_bacteriochlorophyllide_like"/>
    <property type="match status" value="1"/>
</dbReference>
<feature type="non-terminal residue" evidence="7">
    <location>
        <position position="268"/>
    </location>
</feature>
<dbReference type="EMBL" id="BARS01011430">
    <property type="protein sequence ID" value="GAF89834.1"/>
    <property type="molecule type" value="Genomic_DNA"/>
</dbReference>
<comment type="cofactor">
    <cofactor evidence="1">
        <name>Zn(2+)</name>
        <dbReference type="ChEBI" id="CHEBI:29105"/>
    </cofactor>
</comment>
<evidence type="ECO:0000259" key="6">
    <source>
        <dbReference type="Pfam" id="PF00107"/>
    </source>
</evidence>
<dbReference type="AlphaFoldDB" id="X0T9E8"/>
<evidence type="ECO:0000256" key="4">
    <source>
        <dbReference type="ARBA" id="ARBA00022833"/>
    </source>
</evidence>
<dbReference type="InterPro" id="IPR036291">
    <property type="entry name" value="NAD(P)-bd_dom_sf"/>
</dbReference>
<protein>
    <recommendedName>
        <fullName evidence="6">Alcohol dehydrogenase-like C-terminal domain-containing protein</fullName>
    </recommendedName>
</protein>
<keyword evidence="5" id="KW-0560">Oxidoreductase</keyword>
<organism evidence="7">
    <name type="scientific">marine sediment metagenome</name>
    <dbReference type="NCBI Taxonomy" id="412755"/>
    <lineage>
        <taxon>unclassified sequences</taxon>
        <taxon>metagenomes</taxon>
        <taxon>ecological metagenomes</taxon>
    </lineage>
</organism>
<feature type="domain" description="Alcohol dehydrogenase-like C-terminal" evidence="6">
    <location>
        <begin position="40"/>
        <end position="159"/>
    </location>
</feature>
<evidence type="ECO:0000256" key="2">
    <source>
        <dbReference type="ARBA" id="ARBA00008072"/>
    </source>
</evidence>
<evidence type="ECO:0000256" key="5">
    <source>
        <dbReference type="ARBA" id="ARBA00023002"/>
    </source>
</evidence>
<evidence type="ECO:0000256" key="3">
    <source>
        <dbReference type="ARBA" id="ARBA00022723"/>
    </source>
</evidence>
<name>X0T9E8_9ZZZZ</name>